<organism evidence="1 2">
    <name type="scientific">Caerostris darwini</name>
    <dbReference type="NCBI Taxonomy" id="1538125"/>
    <lineage>
        <taxon>Eukaryota</taxon>
        <taxon>Metazoa</taxon>
        <taxon>Ecdysozoa</taxon>
        <taxon>Arthropoda</taxon>
        <taxon>Chelicerata</taxon>
        <taxon>Arachnida</taxon>
        <taxon>Araneae</taxon>
        <taxon>Araneomorphae</taxon>
        <taxon>Entelegynae</taxon>
        <taxon>Araneoidea</taxon>
        <taxon>Araneidae</taxon>
        <taxon>Caerostris</taxon>
    </lineage>
</organism>
<evidence type="ECO:0000313" key="1">
    <source>
        <dbReference type="EMBL" id="GIY18217.1"/>
    </source>
</evidence>
<name>A0AAV4R9Z5_9ARAC</name>
<accession>A0AAV4R9Z5</accession>
<comment type="caution">
    <text evidence="1">The sequence shown here is derived from an EMBL/GenBank/DDBJ whole genome shotgun (WGS) entry which is preliminary data.</text>
</comment>
<dbReference type="AlphaFoldDB" id="A0AAV4R9Z5"/>
<evidence type="ECO:0000313" key="2">
    <source>
        <dbReference type="Proteomes" id="UP001054837"/>
    </source>
</evidence>
<reference evidence="1 2" key="1">
    <citation type="submission" date="2021-06" db="EMBL/GenBank/DDBJ databases">
        <title>Caerostris darwini draft genome.</title>
        <authorList>
            <person name="Kono N."/>
            <person name="Arakawa K."/>
        </authorList>
    </citation>
    <scope>NUCLEOTIDE SEQUENCE [LARGE SCALE GENOMIC DNA]</scope>
</reference>
<dbReference type="EMBL" id="BPLQ01005872">
    <property type="protein sequence ID" value="GIY18217.1"/>
    <property type="molecule type" value="Genomic_DNA"/>
</dbReference>
<sequence>MIDLTWTRHRRPGGHSSPLWMSKFNLLPDAAACIRSGPPPSPPPRTLGGAGRYRSSSIFSAPAALSLSLFFPLVCCTCQPISTLFQFSRPVCMKLTATRFPLLLGCHCPMESS</sequence>
<keyword evidence="2" id="KW-1185">Reference proteome</keyword>
<protein>
    <submittedName>
        <fullName evidence="1">Uncharacterized protein</fullName>
    </submittedName>
</protein>
<dbReference type="Proteomes" id="UP001054837">
    <property type="component" value="Unassembled WGS sequence"/>
</dbReference>
<proteinExistence type="predicted"/>
<gene>
    <name evidence="1" type="ORF">CDAR_40471</name>
</gene>